<dbReference type="RefSeq" id="XP_007675638.1">
    <property type="nucleotide sequence ID" value="XM_007677448.1"/>
</dbReference>
<dbReference type="OMA" id="LDVCSWE"/>
<dbReference type="KEGG" id="bcom:BAUCODRAFT_437377"/>
<dbReference type="GO" id="GO:0016491">
    <property type="term" value="F:oxidoreductase activity"/>
    <property type="evidence" value="ECO:0007669"/>
    <property type="project" value="UniProtKB-KW"/>
</dbReference>
<dbReference type="PANTHER" id="PTHR43180:SF10">
    <property type="entry name" value="NAD(P)-BINDING PROTEIN"/>
    <property type="match status" value="1"/>
</dbReference>
<dbReference type="AlphaFoldDB" id="M2LRK4"/>
<evidence type="ECO:0000256" key="2">
    <source>
        <dbReference type="ARBA" id="ARBA00023002"/>
    </source>
</evidence>
<dbReference type="OrthoDB" id="37659at2759"/>
<accession>M2LRK4</accession>
<evidence type="ECO:0000313" key="3">
    <source>
        <dbReference type="EMBL" id="EMC97077.1"/>
    </source>
</evidence>
<organism evidence="3 4">
    <name type="scientific">Baudoinia panamericana (strain UAMH 10762)</name>
    <name type="common">Angels' share fungus</name>
    <name type="synonym">Baudoinia compniacensis (strain UAMH 10762)</name>
    <dbReference type="NCBI Taxonomy" id="717646"/>
    <lineage>
        <taxon>Eukaryota</taxon>
        <taxon>Fungi</taxon>
        <taxon>Dikarya</taxon>
        <taxon>Ascomycota</taxon>
        <taxon>Pezizomycotina</taxon>
        <taxon>Dothideomycetes</taxon>
        <taxon>Dothideomycetidae</taxon>
        <taxon>Mycosphaerellales</taxon>
        <taxon>Teratosphaeriaceae</taxon>
        <taxon>Baudoinia</taxon>
    </lineage>
</organism>
<protein>
    <recommendedName>
        <fullName evidence="5">Short-chain dehydrogenase/reductase SDR</fullName>
    </recommendedName>
</protein>
<evidence type="ECO:0000313" key="4">
    <source>
        <dbReference type="Proteomes" id="UP000011761"/>
    </source>
</evidence>
<keyword evidence="4" id="KW-1185">Reference proteome</keyword>
<evidence type="ECO:0008006" key="5">
    <source>
        <dbReference type="Google" id="ProtNLM"/>
    </source>
</evidence>
<gene>
    <name evidence="3" type="ORF">BAUCODRAFT_437377</name>
</gene>
<proteinExistence type="inferred from homology"/>
<dbReference type="PANTHER" id="PTHR43180">
    <property type="entry name" value="3-OXOACYL-(ACYL-CARRIER-PROTEIN) REDUCTASE (AFU_ORTHOLOGUE AFUA_6G11210)"/>
    <property type="match status" value="1"/>
</dbReference>
<dbReference type="InterPro" id="IPR036291">
    <property type="entry name" value="NAD(P)-bd_dom_sf"/>
</dbReference>
<dbReference type="eggNOG" id="KOG4169">
    <property type="taxonomic scope" value="Eukaryota"/>
</dbReference>
<dbReference type="Gene3D" id="3.40.50.720">
    <property type="entry name" value="NAD(P)-binding Rossmann-like Domain"/>
    <property type="match status" value="1"/>
</dbReference>
<reference evidence="3 4" key="1">
    <citation type="journal article" date="2012" name="PLoS Pathog.">
        <title>Diverse lifestyles and strategies of plant pathogenesis encoded in the genomes of eighteen Dothideomycetes fungi.</title>
        <authorList>
            <person name="Ohm R.A."/>
            <person name="Feau N."/>
            <person name="Henrissat B."/>
            <person name="Schoch C.L."/>
            <person name="Horwitz B.A."/>
            <person name="Barry K.W."/>
            <person name="Condon B.J."/>
            <person name="Copeland A.C."/>
            <person name="Dhillon B."/>
            <person name="Glaser F."/>
            <person name="Hesse C.N."/>
            <person name="Kosti I."/>
            <person name="LaButti K."/>
            <person name="Lindquist E.A."/>
            <person name="Lucas S."/>
            <person name="Salamov A.A."/>
            <person name="Bradshaw R.E."/>
            <person name="Ciuffetti L."/>
            <person name="Hamelin R.C."/>
            <person name="Kema G.H.J."/>
            <person name="Lawrence C."/>
            <person name="Scott J.A."/>
            <person name="Spatafora J.W."/>
            <person name="Turgeon B.G."/>
            <person name="de Wit P.J.G.M."/>
            <person name="Zhong S."/>
            <person name="Goodwin S.B."/>
            <person name="Grigoriev I.V."/>
        </authorList>
    </citation>
    <scope>NUCLEOTIDE SEQUENCE [LARGE SCALE GENOMIC DNA]</scope>
    <source>
        <strain evidence="3 4">UAMH 10762</strain>
    </source>
</reference>
<dbReference type="GeneID" id="19114331"/>
<evidence type="ECO:0000256" key="1">
    <source>
        <dbReference type="ARBA" id="ARBA00006484"/>
    </source>
</evidence>
<dbReference type="InterPro" id="IPR002347">
    <property type="entry name" value="SDR_fam"/>
</dbReference>
<sequence>MTALNIRDEDLAYLRGSVVVLTGGSSGIGLATIELLIALGASVVSGDLSPSPVQHPRLSFHKTDVTAWHDLQALFAHAKQLHGRIHHVFANAGISGRMNYLEDRFDGSGSLLEPEHLTLDINLRAMINTCYLGLHYLRHQQPAGGSIVVTASGSSFQRFRVVDYATAKHGVLGFIRGLVPNLEKAGLPIRINGIAPSWTRTGLVPAGLLEAIGAQSQSAEVVARSVALLMADARRQGQLIWSDRGNYLEIEQPMLSFVVDILGGHEETADGIMDKIEAVIPNLGSRKTEGGVHQ</sequence>
<dbReference type="HOGENOM" id="CLU_010194_13_1_1"/>
<dbReference type="STRING" id="717646.M2LRK4"/>
<dbReference type="Proteomes" id="UP000011761">
    <property type="component" value="Unassembled WGS sequence"/>
</dbReference>
<dbReference type="EMBL" id="KB445554">
    <property type="protein sequence ID" value="EMC97077.1"/>
    <property type="molecule type" value="Genomic_DNA"/>
</dbReference>
<comment type="similarity">
    <text evidence="1">Belongs to the short-chain dehydrogenases/reductases (SDR) family.</text>
</comment>
<dbReference type="Pfam" id="PF00106">
    <property type="entry name" value="adh_short"/>
    <property type="match status" value="1"/>
</dbReference>
<keyword evidence="2" id="KW-0560">Oxidoreductase</keyword>
<dbReference type="SUPFAM" id="SSF51735">
    <property type="entry name" value="NAD(P)-binding Rossmann-fold domains"/>
    <property type="match status" value="1"/>
</dbReference>
<name>M2LRK4_BAUPA</name>
<dbReference type="PRINTS" id="PR00081">
    <property type="entry name" value="GDHRDH"/>
</dbReference>